<protein>
    <submittedName>
        <fullName evidence="1">Uncharacterized protein</fullName>
    </submittedName>
</protein>
<dbReference type="Pfam" id="PF19603">
    <property type="entry name" value="DUF6108"/>
    <property type="match status" value="1"/>
</dbReference>
<dbReference type="AlphaFoldDB" id="A0A5M8P1T7"/>
<accession>A0A5M8P1T7</accession>
<sequence>MNTGKKIIILFGFLLIYFVGNAQNGLNLDSIFENYGKQKGSVLVDLRKDVLENHTKIVHYKSLIMNLDDDLFEILQEQLYATSSTGGYGCETQCINGKCTHFYHQSIGSGVYEYYLLSKKSKKMTLIYVKGKIAPGNALKEELNKLKDLFINVNNNEIKL</sequence>
<evidence type="ECO:0000313" key="1">
    <source>
        <dbReference type="EMBL" id="KAA6302405.1"/>
    </source>
</evidence>
<evidence type="ECO:0000313" key="2">
    <source>
        <dbReference type="Proteomes" id="UP000324575"/>
    </source>
</evidence>
<dbReference type="InterPro" id="IPR046090">
    <property type="entry name" value="DUF6108"/>
</dbReference>
<comment type="caution">
    <text evidence="1">The sequence shown here is derived from an EMBL/GenBank/DDBJ whole genome shotgun (WGS) entry which is preliminary data.</text>
</comment>
<organism evidence="1 2">
    <name type="scientific">Candidatus Ordinivivax streblomastigis</name>
    <dbReference type="NCBI Taxonomy" id="2540710"/>
    <lineage>
        <taxon>Bacteria</taxon>
        <taxon>Pseudomonadati</taxon>
        <taxon>Bacteroidota</taxon>
        <taxon>Bacteroidia</taxon>
        <taxon>Bacteroidales</taxon>
        <taxon>Candidatus Ordinivivax</taxon>
    </lineage>
</organism>
<name>A0A5M8P1T7_9BACT</name>
<dbReference type="Proteomes" id="UP000324575">
    <property type="component" value="Unassembled WGS sequence"/>
</dbReference>
<gene>
    <name evidence="1" type="ORF">EZS26_001518</name>
</gene>
<proteinExistence type="predicted"/>
<dbReference type="EMBL" id="SNRX01000008">
    <property type="protein sequence ID" value="KAA6302405.1"/>
    <property type="molecule type" value="Genomic_DNA"/>
</dbReference>
<reference evidence="1 2" key="1">
    <citation type="submission" date="2019-03" db="EMBL/GenBank/DDBJ databases">
        <title>Single cell metagenomics reveals metabolic interactions within the superorganism composed of flagellate Streblomastix strix and complex community of Bacteroidetes bacteria on its surface.</title>
        <authorList>
            <person name="Treitli S.C."/>
            <person name="Kolisko M."/>
            <person name="Husnik F."/>
            <person name="Keeling P."/>
            <person name="Hampl V."/>
        </authorList>
    </citation>
    <scope>NUCLEOTIDE SEQUENCE [LARGE SCALE GENOMIC DNA]</scope>
    <source>
        <strain evidence="1">St1</strain>
    </source>
</reference>